<organism evidence="10 11">
    <name type="scientific">Python bivittatus</name>
    <name type="common">Burmese python</name>
    <name type="synonym">Python molurus bivittatus</name>
    <dbReference type="NCBI Taxonomy" id="176946"/>
    <lineage>
        <taxon>Eukaryota</taxon>
        <taxon>Metazoa</taxon>
        <taxon>Chordata</taxon>
        <taxon>Craniata</taxon>
        <taxon>Vertebrata</taxon>
        <taxon>Euteleostomi</taxon>
        <taxon>Lepidosauria</taxon>
        <taxon>Squamata</taxon>
        <taxon>Bifurcata</taxon>
        <taxon>Unidentata</taxon>
        <taxon>Episquamata</taxon>
        <taxon>Toxicofera</taxon>
        <taxon>Serpentes</taxon>
        <taxon>Henophidia</taxon>
        <taxon>Pythonidae</taxon>
        <taxon>Python</taxon>
    </lineage>
</organism>
<feature type="non-terminal residue" evidence="11">
    <location>
        <position position="299"/>
    </location>
</feature>
<evidence type="ECO:0000313" key="11">
    <source>
        <dbReference type="RefSeq" id="XP_025033297.1"/>
    </source>
</evidence>
<feature type="binding site" evidence="7">
    <location>
        <begin position="55"/>
        <end position="59"/>
    </location>
    <ligand>
        <name>cyanocob(III)alamin</name>
        <dbReference type="ChEBI" id="CHEBI:17439"/>
    </ligand>
</feature>
<feature type="non-terminal residue" evidence="11">
    <location>
        <position position="1"/>
    </location>
</feature>
<feature type="binding site" evidence="7">
    <location>
        <position position="100"/>
    </location>
    <ligand>
        <name>cyanocob(III)alamin</name>
        <dbReference type="ChEBI" id="CHEBI:17439"/>
    </ligand>
</feature>
<dbReference type="Pfam" id="PF01122">
    <property type="entry name" value="Cobalamin_bind"/>
    <property type="match status" value="1"/>
</dbReference>
<evidence type="ECO:0000256" key="5">
    <source>
        <dbReference type="ARBA" id="ARBA00022729"/>
    </source>
</evidence>
<evidence type="ECO:0000313" key="10">
    <source>
        <dbReference type="Proteomes" id="UP000695026"/>
    </source>
</evidence>
<keyword evidence="3" id="KW-0406">Ion transport</keyword>
<dbReference type="PANTHER" id="PTHR10559">
    <property type="entry name" value="TRANSCOBALAMIN-1/GASTRIC INTRINSIC FACTOR"/>
    <property type="match status" value="1"/>
</dbReference>
<evidence type="ECO:0000256" key="4">
    <source>
        <dbReference type="ARBA" id="ARBA00022525"/>
    </source>
</evidence>
<keyword evidence="8" id="KW-1015">Disulfide bond</keyword>
<evidence type="ECO:0000259" key="9">
    <source>
        <dbReference type="Pfam" id="PF14478"/>
    </source>
</evidence>
<keyword evidence="6 7" id="KW-0170">Cobalt</keyword>
<dbReference type="OrthoDB" id="6343110at2759"/>
<sequence>MSSGKVALYVLALRSSCQNPTDVSTPEKHVNLVQVLENKTEDEIKHIDTTRTPKTTYYQLALDTLALCVEKSPELETAASALADAALDNRFQFQGHFSVDTGAVVSLALFCVYERRVSSQQSKLTGTLQNALALIAKQILNEQQNNGILGNIYSTGLAMQALSVTSEFYSPNSWNCEKTIEEVLNQVTEGAFSRPAAASQILPSLVGKTYLDVRGLTCTSENVTVHYKVSNELIGPHFKLSITVKVPKGSVLLAALEAAQQANPSEFSFQREETSWGPMITSINGLQASTNEKTYWQFL</sequence>
<reference evidence="11" key="1">
    <citation type="submission" date="2025-08" db="UniProtKB">
        <authorList>
            <consortium name="RefSeq"/>
        </authorList>
    </citation>
    <scope>IDENTIFICATION</scope>
    <source>
        <tissue evidence="11">Liver</tissue>
    </source>
</reference>
<dbReference type="GO" id="GO:0006824">
    <property type="term" value="P:cobalt ion transport"/>
    <property type="evidence" value="ECO:0007669"/>
    <property type="project" value="UniProtKB-KW"/>
</dbReference>
<evidence type="ECO:0000256" key="2">
    <source>
        <dbReference type="ARBA" id="ARBA00006449"/>
    </source>
</evidence>
<dbReference type="KEGG" id="pbi:112543289"/>
<evidence type="ECO:0000256" key="1">
    <source>
        <dbReference type="ARBA" id="ARBA00004613"/>
    </source>
</evidence>
<evidence type="ECO:0000256" key="7">
    <source>
        <dbReference type="PIRSR" id="PIRSR602157-1"/>
    </source>
</evidence>
<dbReference type="GO" id="GO:0005615">
    <property type="term" value="C:extracellular space"/>
    <property type="evidence" value="ECO:0007669"/>
    <property type="project" value="TreeGrafter"/>
</dbReference>
<dbReference type="PANTHER" id="PTHR10559:SF15">
    <property type="entry name" value="COBALAMIN BINDING INTRINSIC FACTOR"/>
    <property type="match status" value="1"/>
</dbReference>
<evidence type="ECO:0000256" key="3">
    <source>
        <dbReference type="ARBA" id="ARBA00022426"/>
    </source>
</evidence>
<dbReference type="Gene3D" id="2.170.130.30">
    <property type="match status" value="1"/>
</dbReference>
<accession>A0A9F5J5T1</accession>
<comment type="similarity">
    <text evidence="2">Belongs to the eukaryotic cobalamin transport proteins family.</text>
</comment>
<feature type="domain" description="Transcobalamin-like C-terminal" evidence="9">
    <location>
        <begin position="249"/>
        <end position="298"/>
    </location>
</feature>
<comment type="subcellular location">
    <subcellularLocation>
        <location evidence="1">Secreted</location>
    </subcellularLocation>
</comment>
<dbReference type="GeneID" id="112543289"/>
<keyword evidence="3" id="KW-0171">Cobalt transport</keyword>
<dbReference type="GO" id="GO:0015889">
    <property type="term" value="P:cobalamin transport"/>
    <property type="evidence" value="ECO:0007669"/>
    <property type="project" value="InterPro"/>
</dbReference>
<dbReference type="GO" id="GO:0031419">
    <property type="term" value="F:cobalamin binding"/>
    <property type="evidence" value="ECO:0007669"/>
    <property type="project" value="InterPro"/>
</dbReference>
<dbReference type="Gene3D" id="1.50.10.20">
    <property type="match status" value="1"/>
</dbReference>
<proteinExistence type="inferred from homology"/>
<dbReference type="AlphaFoldDB" id="A0A9F5J5T1"/>
<gene>
    <name evidence="11" type="primary">LOC112543289</name>
</gene>
<name>A0A9F5J5T1_PYTBI</name>
<dbReference type="InterPro" id="IPR002157">
    <property type="entry name" value="Cbl-bd_prot"/>
</dbReference>
<dbReference type="Pfam" id="PF14478">
    <property type="entry name" value="DUF4430"/>
    <property type="match status" value="1"/>
</dbReference>
<keyword evidence="10" id="KW-1185">Reference proteome</keyword>
<dbReference type="RefSeq" id="XP_025033297.1">
    <property type="nucleotide sequence ID" value="XM_025177529.1"/>
</dbReference>
<dbReference type="InterPro" id="IPR051588">
    <property type="entry name" value="Cobalamin_Transport"/>
</dbReference>
<keyword evidence="3" id="KW-0813">Transport</keyword>
<dbReference type="Proteomes" id="UP000695026">
    <property type="component" value="Unplaced"/>
</dbReference>
<dbReference type="OMA" id="TMNQSKY"/>
<feature type="disulfide bond" evidence="8">
    <location>
        <begin position="68"/>
        <end position="111"/>
    </location>
</feature>
<feature type="binding site" evidence="7">
    <location>
        <position position="151"/>
    </location>
    <ligand>
        <name>cyanocob(III)alamin</name>
        <dbReference type="ChEBI" id="CHEBI:17439"/>
    </ligand>
</feature>
<dbReference type="InterPro" id="IPR027954">
    <property type="entry name" value="Transcobalamin-like_C"/>
</dbReference>
<protein>
    <submittedName>
        <fullName evidence="11">Transcobalamin-1-like</fullName>
    </submittedName>
</protein>
<feature type="binding site" evidence="7">
    <location>
        <position position="200"/>
    </location>
    <ligand>
        <name>cyanocob(III)alamin</name>
        <dbReference type="ChEBI" id="CHEBI:17439"/>
    </ligand>
</feature>
<keyword evidence="4" id="KW-0964">Secreted</keyword>
<evidence type="ECO:0000256" key="8">
    <source>
        <dbReference type="PIRSR" id="PIRSR602157-2"/>
    </source>
</evidence>
<evidence type="ECO:0000256" key="6">
    <source>
        <dbReference type="ARBA" id="ARBA00023285"/>
    </source>
</evidence>
<keyword evidence="5" id="KW-0732">Signal</keyword>